<keyword evidence="4" id="KW-0472">Membrane</keyword>
<dbReference type="Pfam" id="PF07980">
    <property type="entry name" value="SusD_RagB"/>
    <property type="match status" value="1"/>
</dbReference>
<feature type="domain" description="RagB/SusD" evidence="6">
    <location>
        <begin position="350"/>
        <end position="509"/>
    </location>
</feature>
<evidence type="ECO:0000259" key="7">
    <source>
        <dbReference type="Pfam" id="PF14322"/>
    </source>
</evidence>
<evidence type="ECO:0000256" key="5">
    <source>
        <dbReference type="ARBA" id="ARBA00023237"/>
    </source>
</evidence>
<dbReference type="InterPro" id="IPR033985">
    <property type="entry name" value="SusD-like_N"/>
</dbReference>
<dbReference type="Proteomes" id="UP001596023">
    <property type="component" value="Unassembled WGS sequence"/>
</dbReference>
<feature type="domain" description="SusD-like N-terminal" evidence="7">
    <location>
        <begin position="24"/>
        <end position="230"/>
    </location>
</feature>
<dbReference type="InterPro" id="IPR011990">
    <property type="entry name" value="TPR-like_helical_dom_sf"/>
</dbReference>
<gene>
    <name evidence="8" type="ORF">ACFO6W_04875</name>
</gene>
<evidence type="ECO:0000256" key="2">
    <source>
        <dbReference type="ARBA" id="ARBA00006275"/>
    </source>
</evidence>
<evidence type="ECO:0000259" key="6">
    <source>
        <dbReference type="Pfam" id="PF07980"/>
    </source>
</evidence>
<dbReference type="InterPro" id="IPR012944">
    <property type="entry name" value="SusD_RagB_dom"/>
</dbReference>
<organism evidence="8 9">
    <name type="scientific">Dysgonomonas termitidis</name>
    <dbReference type="NCBI Taxonomy" id="1516126"/>
    <lineage>
        <taxon>Bacteria</taxon>
        <taxon>Pseudomonadati</taxon>
        <taxon>Bacteroidota</taxon>
        <taxon>Bacteroidia</taxon>
        <taxon>Bacteroidales</taxon>
        <taxon>Dysgonomonadaceae</taxon>
        <taxon>Dysgonomonas</taxon>
    </lineage>
</organism>
<evidence type="ECO:0000313" key="9">
    <source>
        <dbReference type="Proteomes" id="UP001596023"/>
    </source>
</evidence>
<dbReference type="Gene3D" id="1.25.40.390">
    <property type="match status" value="1"/>
</dbReference>
<protein>
    <submittedName>
        <fullName evidence="8">RagB/SusD family nutrient uptake outer membrane protein</fullName>
    </submittedName>
</protein>
<sequence>MKIKNISIIIAIFVTGFFFNSCNDFLDQKDPNKITASEYFQNENDVLRAVNGVYRSIRDNYCLGEGSTAYTEERSDNISTQDNQSSAGEPFQFGDYSLLPTNTYLKTHWTRMFTAIANANFVLTYIDDVKFSDENLRKQYKAEAKFLRALVYFHVVRKWGDVPLSVTHLTSSDEVAQYTFREKKEKVYEQIIKDLTESLDAGSLPDLQPVSGKGRTCKAAINALLGQVYLTMATTLDDGQRQNYLGSAKKHLTDAYNMRTFGKLNEIPYRDVFDVEKKDTCPELIFQIVYIRGDKDYSSSKARGNQPRDSRLLSQYNSTGTVFLPSDLVKEYEEDDIRKEWSVQYSVYSNSYYIAKFRDTSAGAGTLGYGGNDWVLMRYADVMLLLAETYMHLGDEAGAVGLLNQVRERAGLPHYEDMQNDADYKSKYPTLKLAILHERRVELAFENHRWYDLLRNFNISELETFFHSKTRTDFGLSNPMNFGKKDLYYPIPFDEWKLNPEGMYQNEGYE</sequence>
<comment type="similarity">
    <text evidence="2">Belongs to the SusD family.</text>
</comment>
<dbReference type="Pfam" id="PF14322">
    <property type="entry name" value="SusD-like_3"/>
    <property type="match status" value="1"/>
</dbReference>
<evidence type="ECO:0000256" key="1">
    <source>
        <dbReference type="ARBA" id="ARBA00004442"/>
    </source>
</evidence>
<dbReference type="EMBL" id="JBHSGN010000043">
    <property type="protein sequence ID" value="MFC4673018.1"/>
    <property type="molecule type" value="Genomic_DNA"/>
</dbReference>
<dbReference type="SUPFAM" id="SSF48452">
    <property type="entry name" value="TPR-like"/>
    <property type="match status" value="1"/>
</dbReference>
<comment type="caution">
    <text evidence="8">The sequence shown here is derived from an EMBL/GenBank/DDBJ whole genome shotgun (WGS) entry which is preliminary data.</text>
</comment>
<keyword evidence="9" id="KW-1185">Reference proteome</keyword>
<keyword evidence="3" id="KW-0732">Signal</keyword>
<dbReference type="RefSeq" id="WP_379994247.1">
    <property type="nucleotide sequence ID" value="NZ_JBHSGN010000043.1"/>
</dbReference>
<accession>A0ABV9KSR1</accession>
<reference evidence="9" key="1">
    <citation type="journal article" date="2019" name="Int. J. Syst. Evol. Microbiol.">
        <title>The Global Catalogue of Microorganisms (GCM) 10K type strain sequencing project: providing services to taxonomists for standard genome sequencing and annotation.</title>
        <authorList>
            <consortium name="The Broad Institute Genomics Platform"/>
            <consortium name="The Broad Institute Genome Sequencing Center for Infectious Disease"/>
            <person name="Wu L."/>
            <person name="Ma J."/>
        </authorList>
    </citation>
    <scope>NUCLEOTIDE SEQUENCE [LARGE SCALE GENOMIC DNA]</scope>
    <source>
        <strain evidence="9">CCUG 66188</strain>
    </source>
</reference>
<keyword evidence="5" id="KW-0998">Cell outer membrane</keyword>
<comment type="subcellular location">
    <subcellularLocation>
        <location evidence="1">Cell outer membrane</location>
    </subcellularLocation>
</comment>
<dbReference type="CDD" id="cd08977">
    <property type="entry name" value="SusD"/>
    <property type="match status" value="1"/>
</dbReference>
<proteinExistence type="inferred from homology"/>
<evidence type="ECO:0000256" key="3">
    <source>
        <dbReference type="ARBA" id="ARBA00022729"/>
    </source>
</evidence>
<evidence type="ECO:0000256" key="4">
    <source>
        <dbReference type="ARBA" id="ARBA00023136"/>
    </source>
</evidence>
<evidence type="ECO:0000313" key="8">
    <source>
        <dbReference type="EMBL" id="MFC4673018.1"/>
    </source>
</evidence>
<name>A0ABV9KSR1_9BACT</name>